<dbReference type="SUPFAM" id="SSF50494">
    <property type="entry name" value="Trypsin-like serine proteases"/>
    <property type="match status" value="1"/>
</dbReference>
<dbReference type="PANTHER" id="PTHR43019">
    <property type="entry name" value="SERINE ENDOPROTEASE DEGS"/>
    <property type="match status" value="1"/>
</dbReference>
<sequence length="287" mass="30861">MKERIKTIVFWILLAFTAAAAMVTPWACANKKENNSEKETMVESQEAAEGTIVGDGAGLNNVGFAKSLDGENVEKAQEQAERSVVRLDVQGNGAEYFGSGVIWDVTEEGIVIVTSRHLLEEGELLRVVLPDGRETSGKTEGLCQVKDIGFVVVPEDLPEKEKVNGASSDAAEKTMLVVSLHQRIFDTLDAESPLVVLGCSEDGVGDEARHAVLKDKAWFREEFGSDIMVLECEAKPGMSGGGVFDGNGNFVGMLGGGSGNDAAALSMETVNEAYEEVFGRMRNTEEY</sequence>
<dbReference type="EMBL" id="QVLV01000007">
    <property type="protein sequence ID" value="RGE60324.1"/>
    <property type="molecule type" value="Genomic_DNA"/>
</dbReference>
<keyword evidence="2" id="KW-0645">Protease</keyword>
<dbReference type="Pfam" id="PF13365">
    <property type="entry name" value="Trypsin_2"/>
    <property type="match status" value="1"/>
</dbReference>
<name>A0A3E3I4X6_9FIRM</name>
<gene>
    <name evidence="2" type="ORF">DXC51_12070</name>
</gene>
<evidence type="ECO:0000313" key="2">
    <source>
        <dbReference type="EMBL" id="RGE60324.1"/>
    </source>
</evidence>
<dbReference type="PANTHER" id="PTHR43019:SF23">
    <property type="entry name" value="PROTEASE DO-LIKE 5, CHLOROPLASTIC"/>
    <property type="match status" value="1"/>
</dbReference>
<dbReference type="InterPro" id="IPR009003">
    <property type="entry name" value="Peptidase_S1_PA"/>
</dbReference>
<reference evidence="2" key="1">
    <citation type="submission" date="2018-08" db="EMBL/GenBank/DDBJ databases">
        <title>A genome reference for cultivated species of the human gut microbiota.</title>
        <authorList>
            <person name="Zou Y."/>
            <person name="Xue W."/>
            <person name="Luo G."/>
        </authorList>
    </citation>
    <scope>NUCLEOTIDE SEQUENCE [LARGE SCALE GENOMIC DNA]</scope>
    <source>
        <strain evidence="2">TF05-5AC</strain>
    </source>
</reference>
<protein>
    <submittedName>
        <fullName evidence="2">Serine protease</fullName>
    </submittedName>
</protein>
<keyword evidence="1" id="KW-0732">Signal</keyword>
<dbReference type="GO" id="GO:0006508">
    <property type="term" value="P:proteolysis"/>
    <property type="evidence" value="ECO:0007669"/>
    <property type="project" value="UniProtKB-KW"/>
</dbReference>
<dbReference type="GeneID" id="97987590"/>
<feature type="signal peptide" evidence="1">
    <location>
        <begin position="1"/>
        <end position="21"/>
    </location>
</feature>
<accession>A0A3E3I4X6</accession>
<evidence type="ECO:0000256" key="1">
    <source>
        <dbReference type="SAM" id="SignalP"/>
    </source>
</evidence>
<keyword evidence="3" id="KW-1185">Reference proteome</keyword>
<evidence type="ECO:0000313" key="3">
    <source>
        <dbReference type="Proteomes" id="UP000260812"/>
    </source>
</evidence>
<feature type="chain" id="PRO_5039148375" evidence="1">
    <location>
        <begin position="22"/>
        <end position="287"/>
    </location>
</feature>
<proteinExistence type="predicted"/>
<dbReference type="RefSeq" id="WP_117544675.1">
    <property type="nucleotide sequence ID" value="NZ_JBKUNB010000012.1"/>
</dbReference>
<dbReference type="AlphaFoldDB" id="A0A3E3I4X6"/>
<organism evidence="2 3">
    <name type="scientific">Eisenbergiella massiliensis</name>
    <dbReference type="NCBI Taxonomy" id="1720294"/>
    <lineage>
        <taxon>Bacteria</taxon>
        <taxon>Bacillati</taxon>
        <taxon>Bacillota</taxon>
        <taxon>Clostridia</taxon>
        <taxon>Lachnospirales</taxon>
        <taxon>Lachnospiraceae</taxon>
        <taxon>Eisenbergiella</taxon>
    </lineage>
</organism>
<dbReference type="Gene3D" id="2.40.10.120">
    <property type="match status" value="1"/>
</dbReference>
<comment type="caution">
    <text evidence="2">The sequence shown here is derived from an EMBL/GenBank/DDBJ whole genome shotgun (WGS) entry which is preliminary data.</text>
</comment>
<dbReference type="GO" id="GO:0008233">
    <property type="term" value="F:peptidase activity"/>
    <property type="evidence" value="ECO:0007669"/>
    <property type="project" value="UniProtKB-KW"/>
</dbReference>
<keyword evidence="2" id="KW-0378">Hydrolase</keyword>
<dbReference type="Proteomes" id="UP000260812">
    <property type="component" value="Unassembled WGS sequence"/>
</dbReference>